<evidence type="ECO:0000256" key="3">
    <source>
        <dbReference type="ARBA" id="ARBA00023125"/>
    </source>
</evidence>
<dbReference type="PANTHER" id="PTHR30126:SF2">
    <property type="entry name" value="HTH-TYPE TRANSCRIPTIONAL REGULATOR YJIE"/>
    <property type="match status" value="1"/>
</dbReference>
<dbReference type="PANTHER" id="PTHR30126">
    <property type="entry name" value="HTH-TYPE TRANSCRIPTIONAL REGULATOR"/>
    <property type="match status" value="1"/>
</dbReference>
<dbReference type="Gene3D" id="1.10.10.10">
    <property type="entry name" value="Winged helix-like DNA-binding domain superfamily/Winged helix DNA-binding domain"/>
    <property type="match status" value="1"/>
</dbReference>
<dbReference type="SUPFAM" id="SSF46785">
    <property type="entry name" value="Winged helix' DNA-binding domain"/>
    <property type="match status" value="1"/>
</dbReference>
<dbReference type="RefSeq" id="WP_101283523.1">
    <property type="nucleotide sequence ID" value="NZ_CP024199.1"/>
</dbReference>
<evidence type="ECO:0000256" key="2">
    <source>
        <dbReference type="ARBA" id="ARBA00023015"/>
    </source>
</evidence>
<comment type="similarity">
    <text evidence="1">Belongs to the LysR transcriptional regulatory family.</text>
</comment>
<protein>
    <submittedName>
        <fullName evidence="6">LysR family transcriptional regulator</fullName>
    </submittedName>
</protein>
<evidence type="ECO:0000256" key="1">
    <source>
        <dbReference type="ARBA" id="ARBA00009437"/>
    </source>
</evidence>
<organism evidence="6 7">
    <name type="scientific">Thalassospira marina</name>
    <dbReference type="NCBI Taxonomy" id="2048283"/>
    <lineage>
        <taxon>Bacteria</taxon>
        <taxon>Pseudomonadati</taxon>
        <taxon>Pseudomonadota</taxon>
        <taxon>Alphaproteobacteria</taxon>
        <taxon>Rhodospirillales</taxon>
        <taxon>Thalassospiraceae</taxon>
        <taxon>Thalassospira</taxon>
    </lineage>
</organism>
<dbReference type="InterPro" id="IPR005119">
    <property type="entry name" value="LysR_subst-bd"/>
</dbReference>
<dbReference type="PRINTS" id="PR00039">
    <property type="entry name" value="HTHLYSR"/>
</dbReference>
<dbReference type="Pfam" id="PF00126">
    <property type="entry name" value="HTH_1"/>
    <property type="match status" value="1"/>
</dbReference>
<keyword evidence="7" id="KW-1185">Reference proteome</keyword>
<evidence type="ECO:0000256" key="4">
    <source>
        <dbReference type="ARBA" id="ARBA00023163"/>
    </source>
</evidence>
<accession>A0ABM6Q5D9</accession>
<sequence length="345" mass="38173">MELRWFEDYIALADCLNFSRAAQQRNITQPAFSRRIRALETWVGTPLFERTTHDVSLTPAGIHFRNQAEALTRSILQLQRETCEVAGQKQAVIGLAATHALSFTFFPKWMQEMGRVMPLGTLNLISDSMQACEQVMLRGDAPFLLAHFHASMQSNLPAGQFKSIVIGKDRLVPLCTPDFARKAGLSSGDISADVSGDITGDDAELAVRNALPVAENTGGQGKRQDQDQVQDQEISWLAYRRESGLGRIIKAHWAKRAPSFTLRESFTSHLAATLQSMAGSGAGVAWLPETLAMADMAEGKLVPFGGAELIIPIEIRLFRPVARQSPMIEEFWRMASQTMQEKVLD</sequence>
<evidence type="ECO:0000313" key="6">
    <source>
        <dbReference type="EMBL" id="AUG51731.1"/>
    </source>
</evidence>
<keyword evidence="2" id="KW-0805">Transcription regulation</keyword>
<name>A0ABM6Q5D9_9PROT</name>
<dbReference type="PROSITE" id="PS50931">
    <property type="entry name" value="HTH_LYSR"/>
    <property type="match status" value="1"/>
</dbReference>
<dbReference type="Proteomes" id="UP000233458">
    <property type="component" value="Chromosome"/>
</dbReference>
<evidence type="ECO:0000259" key="5">
    <source>
        <dbReference type="PROSITE" id="PS50931"/>
    </source>
</evidence>
<dbReference type="Gene3D" id="3.40.190.290">
    <property type="match status" value="1"/>
</dbReference>
<keyword evidence="4" id="KW-0804">Transcription</keyword>
<reference evidence="6 7" key="1">
    <citation type="submission" date="2017-10" db="EMBL/GenBank/DDBJ databases">
        <title>Biodiversity and function of Thalassospira species in the particle-attached aromatic-hydrocarbon-degrading consortia from the surface seawater of the China South Sea.</title>
        <authorList>
            <person name="Dong C."/>
            <person name="Liu R."/>
            <person name="Shao Z."/>
        </authorList>
    </citation>
    <scope>NUCLEOTIDE SEQUENCE [LARGE SCALE GENOMIC DNA]</scope>
    <source>
        <strain evidence="6 7">CSC3H3</strain>
    </source>
</reference>
<evidence type="ECO:0000313" key="7">
    <source>
        <dbReference type="Proteomes" id="UP000233458"/>
    </source>
</evidence>
<dbReference type="Pfam" id="PF03466">
    <property type="entry name" value="LysR_substrate"/>
    <property type="match status" value="1"/>
</dbReference>
<dbReference type="EMBL" id="CP024199">
    <property type="protein sequence ID" value="AUG51731.1"/>
    <property type="molecule type" value="Genomic_DNA"/>
</dbReference>
<feature type="domain" description="HTH lysR-type" evidence="5">
    <location>
        <begin position="1"/>
        <end position="58"/>
    </location>
</feature>
<dbReference type="SUPFAM" id="SSF53850">
    <property type="entry name" value="Periplasmic binding protein-like II"/>
    <property type="match status" value="1"/>
</dbReference>
<gene>
    <name evidence="6" type="ORF">CSC3H3_02645</name>
</gene>
<keyword evidence="3" id="KW-0238">DNA-binding</keyword>
<dbReference type="InterPro" id="IPR036388">
    <property type="entry name" value="WH-like_DNA-bd_sf"/>
</dbReference>
<dbReference type="InterPro" id="IPR000847">
    <property type="entry name" value="LysR_HTH_N"/>
</dbReference>
<proteinExistence type="inferred from homology"/>
<dbReference type="InterPro" id="IPR036390">
    <property type="entry name" value="WH_DNA-bd_sf"/>
</dbReference>